<dbReference type="Gene3D" id="3.30.70.270">
    <property type="match status" value="1"/>
</dbReference>
<dbReference type="InterPro" id="IPR050469">
    <property type="entry name" value="Diguanylate_Cyclase"/>
</dbReference>
<feature type="domain" description="GGDEF" evidence="3">
    <location>
        <begin position="178"/>
        <end position="305"/>
    </location>
</feature>
<dbReference type="PANTHER" id="PTHR45138:SF9">
    <property type="entry name" value="DIGUANYLATE CYCLASE DGCM-RELATED"/>
    <property type="match status" value="1"/>
</dbReference>
<dbReference type="EMBL" id="BAAAFA010000005">
    <property type="protein sequence ID" value="GAA0816276.1"/>
    <property type="molecule type" value="Genomic_DNA"/>
</dbReference>
<comment type="catalytic activity">
    <reaction evidence="2">
        <text>2 GTP = 3',3'-c-di-GMP + 2 diphosphate</text>
        <dbReference type="Rhea" id="RHEA:24898"/>
        <dbReference type="ChEBI" id="CHEBI:33019"/>
        <dbReference type="ChEBI" id="CHEBI:37565"/>
        <dbReference type="ChEBI" id="CHEBI:58805"/>
        <dbReference type="EC" id="2.7.7.65"/>
    </reaction>
</comment>
<dbReference type="SMART" id="SM00267">
    <property type="entry name" value="GGDEF"/>
    <property type="match status" value="1"/>
</dbReference>
<evidence type="ECO:0000313" key="5">
    <source>
        <dbReference type="Proteomes" id="UP001500021"/>
    </source>
</evidence>
<evidence type="ECO:0000313" key="4">
    <source>
        <dbReference type="EMBL" id="GAA0816276.1"/>
    </source>
</evidence>
<dbReference type="EC" id="2.7.7.65" evidence="1"/>
<dbReference type="SUPFAM" id="SSF55073">
    <property type="entry name" value="Nucleotide cyclase"/>
    <property type="match status" value="1"/>
</dbReference>
<dbReference type="Pfam" id="PF00990">
    <property type="entry name" value="GGDEF"/>
    <property type="match status" value="1"/>
</dbReference>
<reference evidence="5" key="1">
    <citation type="journal article" date="2019" name="Int. J. Syst. Evol. Microbiol.">
        <title>The Global Catalogue of Microorganisms (GCM) 10K type strain sequencing project: providing services to taxonomists for standard genome sequencing and annotation.</title>
        <authorList>
            <consortium name="The Broad Institute Genomics Platform"/>
            <consortium name="The Broad Institute Genome Sequencing Center for Infectious Disease"/>
            <person name="Wu L."/>
            <person name="Ma J."/>
        </authorList>
    </citation>
    <scope>NUCLEOTIDE SEQUENCE [LARGE SCALE GENOMIC DNA]</scope>
    <source>
        <strain evidence="5">JCM 15608</strain>
    </source>
</reference>
<dbReference type="InterPro" id="IPR029787">
    <property type="entry name" value="Nucleotide_cyclase"/>
</dbReference>
<organism evidence="4 5">
    <name type="scientific">Colwellia asteriadis</name>
    <dbReference type="NCBI Taxonomy" id="517723"/>
    <lineage>
        <taxon>Bacteria</taxon>
        <taxon>Pseudomonadati</taxon>
        <taxon>Pseudomonadota</taxon>
        <taxon>Gammaproteobacteria</taxon>
        <taxon>Alteromonadales</taxon>
        <taxon>Colwelliaceae</taxon>
        <taxon>Colwellia</taxon>
    </lineage>
</organism>
<evidence type="ECO:0000259" key="3">
    <source>
        <dbReference type="PROSITE" id="PS50887"/>
    </source>
</evidence>
<dbReference type="PANTHER" id="PTHR45138">
    <property type="entry name" value="REGULATORY COMPONENTS OF SENSORY TRANSDUCTION SYSTEM"/>
    <property type="match status" value="1"/>
</dbReference>
<dbReference type="InterPro" id="IPR043128">
    <property type="entry name" value="Rev_trsase/Diguanyl_cyclase"/>
</dbReference>
<evidence type="ECO:0000256" key="2">
    <source>
        <dbReference type="ARBA" id="ARBA00034247"/>
    </source>
</evidence>
<gene>
    <name evidence="4" type="ORF">GCM10009111_15790</name>
</gene>
<dbReference type="Proteomes" id="UP001500021">
    <property type="component" value="Unassembled WGS sequence"/>
</dbReference>
<keyword evidence="5" id="KW-1185">Reference proteome</keyword>
<dbReference type="RefSeq" id="WP_343816824.1">
    <property type="nucleotide sequence ID" value="NZ_BAAAFA010000005.1"/>
</dbReference>
<proteinExistence type="predicted"/>
<name>A0ABP3WGQ9_9GAMM</name>
<evidence type="ECO:0000256" key="1">
    <source>
        <dbReference type="ARBA" id="ARBA00012528"/>
    </source>
</evidence>
<protein>
    <recommendedName>
        <fullName evidence="1">diguanylate cyclase</fullName>
        <ecNumber evidence="1">2.7.7.65</ecNumber>
    </recommendedName>
</protein>
<dbReference type="InterPro" id="IPR000160">
    <property type="entry name" value="GGDEF_dom"/>
</dbReference>
<dbReference type="NCBIfam" id="TIGR00254">
    <property type="entry name" value="GGDEF"/>
    <property type="match status" value="1"/>
</dbReference>
<comment type="caution">
    <text evidence="4">The sequence shown here is derived from an EMBL/GenBank/DDBJ whole genome shotgun (WGS) entry which is preliminary data.</text>
</comment>
<dbReference type="PROSITE" id="PS50887">
    <property type="entry name" value="GGDEF"/>
    <property type="match status" value="1"/>
</dbReference>
<dbReference type="CDD" id="cd01949">
    <property type="entry name" value="GGDEF"/>
    <property type="match status" value="1"/>
</dbReference>
<sequence>MQTLNVLDNRFSSFSTLSTSPADELAAKQTYEALFSADRTLSLVELFNTTLDLASLLNNFSIEATRYLDFSGLFFKSYSVNIALDGSKKAKYEHRFDLKISDTYIGTLTYAINTPMSLINIQILDKLHQCLSYPLKNAISYYDAIQLAMQDALTGLGNRRYFDEQLKRAMHNANRHHSVVGLVLGDLNKFKAINDNYGHAVGDQVLIEFSNILRLCIRDSDSLFRFGGDEFAILIENANESAINLIEHRVSNALHENILLSKYNLGCSLGATLMNRADSEQSIFARADRALYRKKAYTAQHLSVI</sequence>
<accession>A0ABP3WGQ9</accession>